<reference evidence="1" key="1">
    <citation type="submission" date="2018-02" db="EMBL/GenBank/DDBJ databases">
        <title>Rhizophora mucronata_Transcriptome.</title>
        <authorList>
            <person name="Meera S.P."/>
            <person name="Sreeshan A."/>
            <person name="Augustine A."/>
        </authorList>
    </citation>
    <scope>NUCLEOTIDE SEQUENCE</scope>
    <source>
        <tissue evidence="1">Leaf</tissue>
    </source>
</reference>
<proteinExistence type="predicted"/>
<name>A0A2P2PAU8_RHIMU</name>
<dbReference type="EMBL" id="GGEC01071396">
    <property type="protein sequence ID" value="MBX51880.1"/>
    <property type="molecule type" value="Transcribed_RNA"/>
</dbReference>
<organism evidence="1">
    <name type="scientific">Rhizophora mucronata</name>
    <name type="common">Asiatic mangrove</name>
    <dbReference type="NCBI Taxonomy" id="61149"/>
    <lineage>
        <taxon>Eukaryota</taxon>
        <taxon>Viridiplantae</taxon>
        <taxon>Streptophyta</taxon>
        <taxon>Embryophyta</taxon>
        <taxon>Tracheophyta</taxon>
        <taxon>Spermatophyta</taxon>
        <taxon>Magnoliopsida</taxon>
        <taxon>eudicotyledons</taxon>
        <taxon>Gunneridae</taxon>
        <taxon>Pentapetalae</taxon>
        <taxon>rosids</taxon>
        <taxon>fabids</taxon>
        <taxon>Malpighiales</taxon>
        <taxon>Rhizophoraceae</taxon>
        <taxon>Rhizophora</taxon>
    </lineage>
</organism>
<evidence type="ECO:0000313" key="1">
    <source>
        <dbReference type="EMBL" id="MBX51880.1"/>
    </source>
</evidence>
<protein>
    <submittedName>
        <fullName evidence="1">Uncharacterized protein</fullName>
    </submittedName>
</protein>
<sequence length="9" mass="1025">MTQTSAKMK</sequence>
<accession>A0A2P2PAU8</accession>